<reference evidence="2 3" key="1">
    <citation type="journal article" date="2019" name="Sci. Rep.">
        <title>Orb-weaving spider Araneus ventricosus genome elucidates the spidroin gene catalogue.</title>
        <authorList>
            <person name="Kono N."/>
            <person name="Nakamura H."/>
            <person name="Ohtoshi R."/>
            <person name="Moran D.A.P."/>
            <person name="Shinohara A."/>
            <person name="Yoshida Y."/>
            <person name="Fujiwara M."/>
            <person name="Mori M."/>
            <person name="Tomita M."/>
            <person name="Arakawa K."/>
        </authorList>
    </citation>
    <scope>NUCLEOTIDE SEQUENCE [LARGE SCALE GENOMIC DNA]</scope>
</reference>
<dbReference type="InterPro" id="IPR051064">
    <property type="entry name" value="SEC14/CRAL-TRIO_domain"/>
</dbReference>
<proteinExistence type="predicted"/>
<sequence>MFLPEDVTPEEKKVVEELRKRTQADLTPKLLEDETLFYRFCKARDFKLEEAEAMLRKHIVWREENQIDTILTDYKPLEVRK</sequence>
<evidence type="ECO:0000259" key="1">
    <source>
        <dbReference type="SMART" id="SM01100"/>
    </source>
</evidence>
<protein>
    <recommendedName>
        <fullName evidence="1">CRAL/TRIO N-terminal domain-containing protein</fullName>
    </recommendedName>
</protein>
<dbReference type="InterPro" id="IPR011074">
    <property type="entry name" value="CRAL/TRIO_N_dom"/>
</dbReference>
<keyword evidence="3" id="KW-1185">Reference proteome</keyword>
<dbReference type="InterPro" id="IPR036273">
    <property type="entry name" value="CRAL/TRIO_N_dom_sf"/>
</dbReference>
<dbReference type="EMBL" id="BGPR01021384">
    <property type="protein sequence ID" value="GBN86615.1"/>
    <property type="molecule type" value="Genomic_DNA"/>
</dbReference>
<dbReference type="SMART" id="SM01100">
    <property type="entry name" value="CRAL_TRIO_N"/>
    <property type="match status" value="1"/>
</dbReference>
<evidence type="ECO:0000313" key="3">
    <source>
        <dbReference type="Proteomes" id="UP000499080"/>
    </source>
</evidence>
<dbReference type="Proteomes" id="UP000499080">
    <property type="component" value="Unassembled WGS sequence"/>
</dbReference>
<dbReference type="OrthoDB" id="6423696at2759"/>
<dbReference type="SUPFAM" id="SSF46938">
    <property type="entry name" value="CRAL/TRIO N-terminal domain"/>
    <property type="match status" value="1"/>
</dbReference>
<name>A0A4Y2SHC4_ARAVE</name>
<comment type="caution">
    <text evidence="2">The sequence shown here is derived from an EMBL/GenBank/DDBJ whole genome shotgun (WGS) entry which is preliminary data.</text>
</comment>
<dbReference type="PANTHER" id="PTHR23324">
    <property type="entry name" value="SEC14 RELATED PROTEIN"/>
    <property type="match status" value="1"/>
</dbReference>
<accession>A0A4Y2SHC4</accession>
<dbReference type="Pfam" id="PF03765">
    <property type="entry name" value="CRAL_TRIO_N"/>
    <property type="match status" value="1"/>
</dbReference>
<dbReference type="PANTHER" id="PTHR23324:SF83">
    <property type="entry name" value="SEC14-LIKE PROTEIN 2"/>
    <property type="match status" value="1"/>
</dbReference>
<evidence type="ECO:0000313" key="2">
    <source>
        <dbReference type="EMBL" id="GBN86615.1"/>
    </source>
</evidence>
<feature type="domain" description="CRAL/TRIO N-terminal" evidence="1">
    <location>
        <begin position="33"/>
        <end position="58"/>
    </location>
</feature>
<organism evidence="2 3">
    <name type="scientific">Araneus ventricosus</name>
    <name type="common">Orbweaver spider</name>
    <name type="synonym">Epeira ventricosa</name>
    <dbReference type="NCBI Taxonomy" id="182803"/>
    <lineage>
        <taxon>Eukaryota</taxon>
        <taxon>Metazoa</taxon>
        <taxon>Ecdysozoa</taxon>
        <taxon>Arthropoda</taxon>
        <taxon>Chelicerata</taxon>
        <taxon>Arachnida</taxon>
        <taxon>Araneae</taxon>
        <taxon>Araneomorphae</taxon>
        <taxon>Entelegynae</taxon>
        <taxon>Araneoidea</taxon>
        <taxon>Araneidae</taxon>
        <taxon>Araneus</taxon>
    </lineage>
</organism>
<dbReference type="GO" id="GO:0005737">
    <property type="term" value="C:cytoplasm"/>
    <property type="evidence" value="ECO:0007669"/>
    <property type="project" value="TreeGrafter"/>
</dbReference>
<dbReference type="AlphaFoldDB" id="A0A4Y2SHC4"/>
<gene>
    <name evidence="2" type="ORF">AVEN_119609_1</name>
</gene>
<dbReference type="Gene3D" id="3.40.525.10">
    <property type="entry name" value="CRAL-TRIO lipid binding domain"/>
    <property type="match status" value="1"/>
</dbReference>
<dbReference type="InterPro" id="IPR036865">
    <property type="entry name" value="CRAL-TRIO_dom_sf"/>
</dbReference>